<dbReference type="EMBL" id="QRWX01000003">
    <property type="protein sequence ID" value="RGT54916.1"/>
    <property type="molecule type" value="Genomic_DNA"/>
</dbReference>
<dbReference type="PROSITE" id="PS51094">
    <property type="entry name" value="PTS_EIIA_TYPE_2"/>
    <property type="match status" value="1"/>
</dbReference>
<dbReference type="Gene3D" id="1.10.10.10">
    <property type="entry name" value="Winged helix-like DNA-binding domain superfamily/Winged helix DNA-binding domain"/>
    <property type="match status" value="1"/>
</dbReference>
<evidence type="ECO:0000256" key="4">
    <source>
        <dbReference type="ARBA" id="ARBA00023163"/>
    </source>
</evidence>
<dbReference type="Gene3D" id="1.10.1790.10">
    <property type="entry name" value="PRD domain"/>
    <property type="match status" value="1"/>
</dbReference>
<evidence type="ECO:0000313" key="7">
    <source>
        <dbReference type="EMBL" id="RGT54916.1"/>
    </source>
</evidence>
<dbReference type="GO" id="GO:0006355">
    <property type="term" value="P:regulation of DNA-templated transcription"/>
    <property type="evidence" value="ECO:0007669"/>
    <property type="project" value="InterPro"/>
</dbReference>
<comment type="caution">
    <text evidence="7">The sequence shown here is derived from an EMBL/GenBank/DDBJ whole genome shotgun (WGS) entry which is preliminary data.</text>
</comment>
<dbReference type="Proteomes" id="UP000284731">
    <property type="component" value="Unassembled WGS sequence"/>
</dbReference>
<keyword evidence="4" id="KW-0804">Transcription</keyword>
<feature type="domain" description="PRD" evidence="6">
    <location>
        <begin position="182"/>
        <end position="285"/>
    </location>
</feature>
<dbReference type="PROSITE" id="PS51372">
    <property type="entry name" value="PRD_2"/>
    <property type="match status" value="2"/>
</dbReference>
<dbReference type="InterPro" id="IPR016152">
    <property type="entry name" value="PTrfase/Anion_transptr"/>
</dbReference>
<accession>A0A412PCL6</accession>
<dbReference type="InterPro" id="IPR013196">
    <property type="entry name" value="HTH_11"/>
</dbReference>
<evidence type="ECO:0000259" key="5">
    <source>
        <dbReference type="PROSITE" id="PS51094"/>
    </source>
</evidence>
<keyword evidence="1" id="KW-0677">Repeat</keyword>
<dbReference type="Pfam" id="PF05043">
    <property type="entry name" value="Mga"/>
    <property type="match status" value="1"/>
</dbReference>
<evidence type="ECO:0000313" key="8">
    <source>
        <dbReference type="Proteomes" id="UP000284731"/>
    </source>
</evidence>
<dbReference type="AlphaFoldDB" id="A0A412PCL6"/>
<dbReference type="Pfam" id="PF08279">
    <property type="entry name" value="HTH_11"/>
    <property type="match status" value="1"/>
</dbReference>
<sequence length="642" mass="74760">MLRKVIIMNKRQEKILHILREENKWFTANELAKLLSVSNRTIRSDVDTINKVYSEKLITSNLRSGYALIPENYKQFQSKRQNLLQSSVERNLYILKSLLLSRDSIYIPDLLEQLCISEYTLDAHLKEIRKQLANYQNLKLKKSSNHLVLLGSENELRKLYKHLLMDETKQNFLNINELANLYQNFDLLRCKSELENLLQEHKYVINANALPSILLHISISIDRILSGKYIESTYTSSKIHDAIEYKIAKEFYERIAILYQAQVIESEVNILALLLMGNNPAQISDAEISNYMPDGLLCSDIVNELIAFIYGHHGIDFSKDDDFKLGLTLHLQSLIERSISQTHTANLYLQEIKRKFPLIFEVGVSTATFLANRLHINITEDEIGFITLHLGLAYERIYHSKKLRAIWIYPLGETAFYTQRKKIETIFYEHIEIVKVYAYFQEELILADEPDLLICSIPLRHKLEIPTVEVSLLCSKDDEAKLFEMIHEIERTRTQKEFYTNLKGLISKEFFYNHQLFNTPQEILQFMSKELQKASIVTDAFYPSVMRREALSPTSFNFNFATPHPIDSSCLKSAISIMLLDKPVLWGKYEVQLIFLLAIDKPDTTTLKPFFDWVASLTEDYEKLSHLISSNTYEEFISYLIS</sequence>
<dbReference type="InterPro" id="IPR011608">
    <property type="entry name" value="PRD"/>
</dbReference>
<feature type="domain" description="PRD" evidence="6">
    <location>
        <begin position="293"/>
        <end position="400"/>
    </location>
</feature>
<evidence type="ECO:0000256" key="3">
    <source>
        <dbReference type="ARBA" id="ARBA00023159"/>
    </source>
</evidence>
<dbReference type="InterPro" id="IPR007737">
    <property type="entry name" value="Mga_HTH"/>
</dbReference>
<dbReference type="Pfam" id="PF00874">
    <property type="entry name" value="PRD"/>
    <property type="match status" value="1"/>
</dbReference>
<dbReference type="InterPro" id="IPR036390">
    <property type="entry name" value="WH_DNA-bd_sf"/>
</dbReference>
<evidence type="ECO:0000259" key="6">
    <source>
        <dbReference type="PROSITE" id="PS51372"/>
    </source>
</evidence>
<name>A0A412PCL6_9FIRM</name>
<keyword evidence="3" id="KW-0010">Activator</keyword>
<dbReference type="SUPFAM" id="SSF55804">
    <property type="entry name" value="Phoshotransferase/anion transport protein"/>
    <property type="match status" value="1"/>
</dbReference>
<feature type="domain" description="PTS EIIA type-2" evidence="5">
    <location>
        <begin position="504"/>
        <end position="642"/>
    </location>
</feature>
<proteinExistence type="predicted"/>
<organism evidence="7 8">
    <name type="scientific">Solobacterium moorei</name>
    <dbReference type="NCBI Taxonomy" id="102148"/>
    <lineage>
        <taxon>Bacteria</taxon>
        <taxon>Bacillati</taxon>
        <taxon>Bacillota</taxon>
        <taxon>Erysipelotrichia</taxon>
        <taxon>Erysipelotrichales</taxon>
        <taxon>Erysipelotrichaceae</taxon>
        <taxon>Solobacterium</taxon>
    </lineage>
</organism>
<dbReference type="PANTHER" id="PTHR30185:SF12">
    <property type="entry name" value="TRANSCRIPTIONAL REGULATOR MANR"/>
    <property type="match status" value="1"/>
</dbReference>
<dbReference type="Pfam" id="PF00359">
    <property type="entry name" value="PTS_EIIA_2"/>
    <property type="match status" value="1"/>
</dbReference>
<dbReference type="Gene3D" id="3.40.930.10">
    <property type="entry name" value="Mannitol-specific EII, Chain A"/>
    <property type="match status" value="1"/>
</dbReference>
<dbReference type="InterPro" id="IPR050661">
    <property type="entry name" value="BglG_antiterminators"/>
</dbReference>
<dbReference type="InterPro" id="IPR036388">
    <property type="entry name" value="WH-like_DNA-bd_sf"/>
</dbReference>
<dbReference type="InterPro" id="IPR036634">
    <property type="entry name" value="PRD_sf"/>
</dbReference>
<dbReference type="SUPFAM" id="SSF63520">
    <property type="entry name" value="PTS-regulatory domain, PRD"/>
    <property type="match status" value="2"/>
</dbReference>
<keyword evidence="2" id="KW-0805">Transcription regulation</keyword>
<dbReference type="PANTHER" id="PTHR30185">
    <property type="entry name" value="CRYPTIC BETA-GLUCOSIDE BGL OPERON ANTITERMINATOR"/>
    <property type="match status" value="1"/>
</dbReference>
<dbReference type="InterPro" id="IPR002178">
    <property type="entry name" value="PTS_EIIA_type-2_dom"/>
</dbReference>
<evidence type="ECO:0000256" key="2">
    <source>
        <dbReference type="ARBA" id="ARBA00023015"/>
    </source>
</evidence>
<evidence type="ECO:0000256" key="1">
    <source>
        <dbReference type="ARBA" id="ARBA00022737"/>
    </source>
</evidence>
<protein>
    <submittedName>
        <fullName evidence="7">Transcription antiterminator</fullName>
    </submittedName>
</protein>
<gene>
    <name evidence="7" type="ORF">DWX20_07030</name>
</gene>
<reference evidence="7 8" key="1">
    <citation type="submission" date="2018-08" db="EMBL/GenBank/DDBJ databases">
        <title>A genome reference for cultivated species of the human gut microbiota.</title>
        <authorList>
            <person name="Zou Y."/>
            <person name="Xue W."/>
            <person name="Luo G."/>
        </authorList>
    </citation>
    <scope>NUCLEOTIDE SEQUENCE [LARGE SCALE GENOMIC DNA]</scope>
    <source>
        <strain evidence="7 8">AF18-46</strain>
    </source>
</reference>
<dbReference type="SUPFAM" id="SSF46785">
    <property type="entry name" value="Winged helix' DNA-binding domain"/>
    <property type="match status" value="1"/>
</dbReference>